<sequence>MENQGRYGKITCMQQAYPPFYRDRDNNVIGGVAAGLARYFGVSVVKVRIGLAVLALCNGVGVMAYTALWIFTTSKSFRKESTILSGKTSETSAWTQSTNWFLAAAALAGAFGISGFFGKAAGISSGAVAAFAIIGVGVLLAWLAYDRINSDYAVTMIGAGASLVFVGVLFAAVQWQDRQFFGSAVITVVLTLAGVAALVVPFVVRMLQRLSVERAEKAAADERAEIAARIHDSVLQTLALIQKRSEDPEVRRLARGQERELRQWLFSPREDATVFKAIERACGEVEDMFAITISPVIVGEDRPLDASTKSAVLAAREAMVNAAKHSGESSADVYAECFEELAIFVRDRGPGFDLEAVDESRHGVRDSILGRVKRAGGDVQIHNSSGTEVAIRMPFKKQ</sequence>
<keyword evidence="2 6" id="KW-0418">Kinase</keyword>
<evidence type="ECO:0000259" key="5">
    <source>
        <dbReference type="Pfam" id="PF04024"/>
    </source>
</evidence>
<reference evidence="6 7" key="1">
    <citation type="submission" date="2018-06" db="EMBL/GenBank/DDBJ databases">
        <authorList>
            <consortium name="Pathogen Informatics"/>
            <person name="Doyle S."/>
        </authorList>
    </citation>
    <scope>NUCLEOTIDE SEQUENCE [LARGE SCALE GENOMIC DNA]</scope>
    <source>
        <strain evidence="6 7">NCTC7908</strain>
    </source>
</reference>
<dbReference type="PANTHER" id="PTHR24421">
    <property type="entry name" value="NITRATE/NITRITE SENSOR PROTEIN NARX-RELATED"/>
    <property type="match status" value="1"/>
</dbReference>
<accession>A0ABD7MTR2</accession>
<dbReference type="SUPFAM" id="SSF55874">
    <property type="entry name" value="ATPase domain of HSP90 chaperone/DNA topoisomerase II/histidine kinase"/>
    <property type="match status" value="1"/>
</dbReference>
<feature type="domain" description="Phage shock protein PspC N-terminal" evidence="5">
    <location>
        <begin position="19"/>
        <end position="72"/>
    </location>
</feature>
<gene>
    <name evidence="6" type="ORF">NCTC7908_01394</name>
</gene>
<keyword evidence="4" id="KW-1133">Transmembrane helix</keyword>
<keyword evidence="4" id="KW-0472">Membrane</keyword>
<evidence type="ECO:0000256" key="3">
    <source>
        <dbReference type="ARBA" id="ARBA00023012"/>
    </source>
</evidence>
<feature type="transmembrane region" description="Helical" evidence="4">
    <location>
        <begin position="152"/>
        <end position="175"/>
    </location>
</feature>
<name>A0ABD7MTR2_CORUL</name>
<dbReference type="PANTHER" id="PTHR24421:SF61">
    <property type="entry name" value="OXYGEN SENSOR HISTIDINE KINASE NREB"/>
    <property type="match status" value="1"/>
</dbReference>
<evidence type="ECO:0000256" key="4">
    <source>
        <dbReference type="SAM" id="Phobius"/>
    </source>
</evidence>
<feature type="transmembrane region" description="Helical" evidence="4">
    <location>
        <begin position="123"/>
        <end position="145"/>
    </location>
</feature>
<keyword evidence="1" id="KW-0808">Transferase</keyword>
<dbReference type="AlphaFoldDB" id="A0ABD7MTR2"/>
<dbReference type="InterPro" id="IPR050482">
    <property type="entry name" value="Sensor_HK_TwoCompSys"/>
</dbReference>
<feature type="transmembrane region" description="Helical" evidence="4">
    <location>
        <begin position="181"/>
        <end position="204"/>
    </location>
</feature>
<dbReference type="EMBL" id="LS483400">
    <property type="protein sequence ID" value="SQG51779.1"/>
    <property type="molecule type" value="Genomic_DNA"/>
</dbReference>
<keyword evidence="3" id="KW-0902">Two-component regulatory system</keyword>
<evidence type="ECO:0000256" key="1">
    <source>
        <dbReference type="ARBA" id="ARBA00022679"/>
    </source>
</evidence>
<dbReference type="InterPro" id="IPR007168">
    <property type="entry name" value="Phageshock_PspC_N"/>
</dbReference>
<evidence type="ECO:0000313" key="7">
    <source>
        <dbReference type="Proteomes" id="UP000248741"/>
    </source>
</evidence>
<feature type="transmembrane region" description="Helical" evidence="4">
    <location>
        <begin position="49"/>
        <end position="71"/>
    </location>
</feature>
<dbReference type="InterPro" id="IPR036890">
    <property type="entry name" value="HATPase_C_sf"/>
</dbReference>
<dbReference type="GO" id="GO:0000160">
    <property type="term" value="P:phosphorelay signal transduction system"/>
    <property type="evidence" value="ECO:0007669"/>
    <property type="project" value="UniProtKB-KW"/>
</dbReference>
<dbReference type="GO" id="GO:0016301">
    <property type="term" value="F:kinase activity"/>
    <property type="evidence" value="ECO:0007669"/>
    <property type="project" value="UniProtKB-KW"/>
</dbReference>
<evidence type="ECO:0000313" key="6">
    <source>
        <dbReference type="EMBL" id="SQG51779.1"/>
    </source>
</evidence>
<keyword evidence="4" id="KW-0812">Transmembrane</keyword>
<organism evidence="6 7">
    <name type="scientific">Corynebacterium ulcerans</name>
    <dbReference type="NCBI Taxonomy" id="65058"/>
    <lineage>
        <taxon>Bacteria</taxon>
        <taxon>Bacillati</taxon>
        <taxon>Actinomycetota</taxon>
        <taxon>Actinomycetes</taxon>
        <taxon>Mycobacteriales</taxon>
        <taxon>Corynebacteriaceae</taxon>
        <taxon>Corynebacterium</taxon>
    </lineage>
</organism>
<protein>
    <submittedName>
        <fullName evidence="6">Two-component system sensor kinase protein</fullName>
    </submittedName>
</protein>
<proteinExistence type="predicted"/>
<dbReference type="Gene3D" id="3.30.565.10">
    <property type="entry name" value="Histidine kinase-like ATPase, C-terminal domain"/>
    <property type="match status" value="1"/>
</dbReference>
<dbReference type="Pfam" id="PF04024">
    <property type="entry name" value="PspC"/>
    <property type="match status" value="1"/>
</dbReference>
<dbReference type="Proteomes" id="UP000248741">
    <property type="component" value="Chromosome 1"/>
</dbReference>
<evidence type="ECO:0000256" key="2">
    <source>
        <dbReference type="ARBA" id="ARBA00022777"/>
    </source>
</evidence>
<feature type="transmembrane region" description="Helical" evidence="4">
    <location>
        <begin position="100"/>
        <end position="117"/>
    </location>
</feature>